<evidence type="ECO:0000256" key="5">
    <source>
        <dbReference type="ARBA" id="ARBA00023136"/>
    </source>
</evidence>
<accession>G0Z9D1</accession>
<protein>
    <submittedName>
        <fullName evidence="6">56kDa outer membrane protein</fullName>
    </submittedName>
</protein>
<evidence type="ECO:0000313" key="6">
    <source>
        <dbReference type="EMBL" id="AEK98535.1"/>
    </source>
</evidence>
<name>G0Z9D1_ORITS</name>
<evidence type="ECO:0000256" key="2">
    <source>
        <dbReference type="ARBA" id="ARBA00022692"/>
    </source>
</evidence>
<keyword evidence="2" id="KW-0812">Transmembrane</keyword>
<dbReference type="AlphaFoldDB" id="G0Z9D1"/>
<dbReference type="GO" id="GO:0016020">
    <property type="term" value="C:membrane"/>
    <property type="evidence" value="ECO:0007669"/>
    <property type="project" value="UniProtKB-SubCell"/>
</dbReference>
<reference evidence="6" key="1">
    <citation type="submission" date="2011-01" db="EMBL/GenBank/DDBJ databases">
        <title>New type of Orientia tsutsugamushi from mites.</title>
        <authorList>
            <person name="Park S.-H."/>
            <person name="Gill B."/>
        </authorList>
    </citation>
    <scope>NUCLEOTIDE SEQUENCE</scope>
    <source>
        <strain evidence="6">DU100330 11-2-1</strain>
    </source>
</reference>
<comment type="subcellular location">
    <subcellularLocation>
        <location evidence="1">Membrane</location>
        <topology evidence="1">Multi-pass membrane protein</topology>
    </subcellularLocation>
</comment>
<proteinExistence type="predicted"/>
<keyword evidence="4" id="KW-0843">Virulence</keyword>
<sequence>PISIADRDTGIGIDIIQQPPAGQQQLTVEQQAAPRIAWLRNCTGIEYMIPDPNNRNANVLVANPMFRDIFRGQQGGVRQGQDFDILDPPAWRDFVIGATAYSNANKTSISPIQVFNNIVSYICHDMEPFAKILKIGVPNAALPNSA</sequence>
<dbReference type="EMBL" id="HQ910235">
    <property type="protein sequence ID" value="AEK98535.1"/>
    <property type="molecule type" value="Genomic_DNA"/>
</dbReference>
<feature type="non-terminal residue" evidence="6">
    <location>
        <position position="146"/>
    </location>
</feature>
<organism evidence="6">
    <name type="scientific">Orientia tsutsugamushi</name>
    <name type="common">Rickettsia tsutsugamushi</name>
    <dbReference type="NCBI Taxonomy" id="784"/>
    <lineage>
        <taxon>Bacteria</taxon>
        <taxon>Pseudomonadati</taxon>
        <taxon>Pseudomonadota</taxon>
        <taxon>Alphaproteobacteria</taxon>
        <taxon>Rickettsiales</taxon>
        <taxon>Rickettsiaceae</taxon>
        <taxon>Rickettsieae</taxon>
        <taxon>Orientia</taxon>
    </lineage>
</organism>
<dbReference type="Pfam" id="PF03249">
    <property type="entry name" value="TSA"/>
    <property type="match status" value="1"/>
</dbReference>
<evidence type="ECO:0000256" key="4">
    <source>
        <dbReference type="ARBA" id="ARBA00023026"/>
    </source>
</evidence>
<keyword evidence="3" id="KW-0732">Signal</keyword>
<feature type="non-terminal residue" evidence="6">
    <location>
        <position position="1"/>
    </location>
</feature>
<dbReference type="InterPro" id="IPR004933">
    <property type="entry name" value="TSA"/>
</dbReference>
<evidence type="ECO:0000256" key="3">
    <source>
        <dbReference type="ARBA" id="ARBA00022729"/>
    </source>
</evidence>
<keyword evidence="5" id="KW-0472">Membrane</keyword>
<evidence type="ECO:0000256" key="1">
    <source>
        <dbReference type="ARBA" id="ARBA00004141"/>
    </source>
</evidence>